<dbReference type="HOGENOM" id="CLU_2893741_0_0_11"/>
<gene>
    <name evidence="2" type="ORF">HMPREF1549_00125</name>
</gene>
<feature type="region of interest" description="Disordered" evidence="1">
    <location>
        <begin position="1"/>
        <end position="26"/>
    </location>
</feature>
<dbReference type="Proteomes" id="UP000016498">
    <property type="component" value="Unassembled WGS sequence"/>
</dbReference>
<comment type="caution">
    <text evidence="2">The sequence shown here is derived from an EMBL/GenBank/DDBJ whole genome shotgun (WGS) entry which is preliminary data.</text>
</comment>
<dbReference type="EMBL" id="AWSD01000012">
    <property type="protein sequence ID" value="ERH23546.1"/>
    <property type="molecule type" value="Genomic_DNA"/>
</dbReference>
<evidence type="ECO:0000313" key="3">
    <source>
        <dbReference type="Proteomes" id="UP000016498"/>
    </source>
</evidence>
<proteinExistence type="predicted"/>
<accession>U1QN87</accession>
<organism evidence="2 3">
    <name type="scientific">Actinomyces johnsonii F0510</name>
    <dbReference type="NCBI Taxonomy" id="1227262"/>
    <lineage>
        <taxon>Bacteria</taxon>
        <taxon>Bacillati</taxon>
        <taxon>Actinomycetota</taxon>
        <taxon>Actinomycetes</taxon>
        <taxon>Actinomycetales</taxon>
        <taxon>Actinomycetaceae</taxon>
        <taxon>Actinomyces</taxon>
    </lineage>
</organism>
<sequence length="65" mass="7100">MSTAPSPRAVRGDVIQSSDLNRAENRPKLSETQTYIAQTIIIPVDHHRSIPVMAMIQPAACTSRA</sequence>
<dbReference type="AlphaFoldDB" id="U1QN87"/>
<evidence type="ECO:0000313" key="2">
    <source>
        <dbReference type="EMBL" id="ERH23546.1"/>
    </source>
</evidence>
<protein>
    <submittedName>
        <fullName evidence="2">Uncharacterized protein</fullName>
    </submittedName>
</protein>
<reference evidence="2 3" key="1">
    <citation type="submission" date="2013-06" db="EMBL/GenBank/DDBJ databases">
        <authorList>
            <person name="Weinstock G."/>
            <person name="Sodergren E."/>
            <person name="Lobos E.A."/>
            <person name="Fulton L."/>
            <person name="Fulton R."/>
            <person name="Courtney L."/>
            <person name="Fronick C."/>
            <person name="O'Laughlin M."/>
            <person name="Godfrey J."/>
            <person name="Wilson R.M."/>
            <person name="Miner T."/>
            <person name="Farmer C."/>
            <person name="Delehaunty K."/>
            <person name="Cordes M."/>
            <person name="Minx P."/>
            <person name="Tomlinson C."/>
            <person name="Chen J."/>
            <person name="Wollam A."/>
            <person name="Pepin K.H."/>
            <person name="Bhonagiri V."/>
            <person name="Zhang X."/>
            <person name="Warren W."/>
            <person name="Mitreva M."/>
            <person name="Mardis E.R."/>
            <person name="Wilson R.K."/>
        </authorList>
    </citation>
    <scope>NUCLEOTIDE SEQUENCE [LARGE SCALE GENOMIC DNA]</scope>
    <source>
        <strain evidence="2 3">F0510</strain>
    </source>
</reference>
<name>U1QN87_9ACTO</name>
<evidence type="ECO:0000256" key="1">
    <source>
        <dbReference type="SAM" id="MobiDB-lite"/>
    </source>
</evidence>